<reference evidence="2" key="3">
    <citation type="submission" date="2016-06" db="UniProtKB">
        <authorList>
            <consortium name="WormBaseParasite"/>
        </authorList>
    </citation>
    <scope>IDENTIFICATION</scope>
</reference>
<name>A0A183BKH8_GLOPA</name>
<reference evidence="1" key="2">
    <citation type="submission" date="2014-05" db="EMBL/GenBank/DDBJ databases">
        <title>The genome and life-stage specific transcriptomes of Globodera pallida elucidate key aspects of plant parasitism by a cyst nematode.</title>
        <authorList>
            <person name="Cotton J.A."/>
            <person name="Lilley C.J."/>
            <person name="Jones L.M."/>
            <person name="Kikuchi T."/>
            <person name="Reid A.J."/>
            <person name="Thorpe P."/>
            <person name="Tsai I.J."/>
            <person name="Beasley H."/>
            <person name="Blok V."/>
            <person name="Cock P.J.A."/>
            <person name="Van den Akker S.E."/>
            <person name="Holroyd N."/>
            <person name="Hunt M."/>
            <person name="Mantelin S."/>
            <person name="Naghra H."/>
            <person name="Pain A."/>
            <person name="Palomares-Rius J.E."/>
            <person name="Zarowiecki M."/>
            <person name="Berriman M."/>
            <person name="Jones J.T."/>
            <person name="Urwin P.E."/>
        </authorList>
    </citation>
    <scope>NUCLEOTIDE SEQUENCE [LARGE SCALE GENOMIC DNA]</scope>
    <source>
        <strain evidence="1">Lindley</strain>
    </source>
</reference>
<dbReference type="AlphaFoldDB" id="A0A183BKH8"/>
<evidence type="ECO:0000313" key="2">
    <source>
        <dbReference type="WBParaSite" id="GPLIN_000110900"/>
    </source>
</evidence>
<sequence>MAKVRATDAVIEHPLGKNGKITVNRQAEWEMEGKATELLPVHFKPIPFDILFCAGGAHDQIRDDLLGKPVRRSISKNYGIVVFEKGNPDENVFDNLTAFFNVKMHANGHFVLADQSEDPRQIVRLFENRPTLHVASITPPAVEEFVRDIKKELRSEKSAEKQKQINEIRLQFERKWSAAIFDMCLK</sequence>
<evidence type="ECO:0000313" key="1">
    <source>
        <dbReference type="Proteomes" id="UP000050741"/>
    </source>
</evidence>
<organism evidence="1 2">
    <name type="scientific">Globodera pallida</name>
    <name type="common">Potato cyst nematode worm</name>
    <name type="synonym">Heterodera pallida</name>
    <dbReference type="NCBI Taxonomy" id="36090"/>
    <lineage>
        <taxon>Eukaryota</taxon>
        <taxon>Metazoa</taxon>
        <taxon>Ecdysozoa</taxon>
        <taxon>Nematoda</taxon>
        <taxon>Chromadorea</taxon>
        <taxon>Rhabditida</taxon>
        <taxon>Tylenchina</taxon>
        <taxon>Tylenchomorpha</taxon>
        <taxon>Tylenchoidea</taxon>
        <taxon>Heteroderidae</taxon>
        <taxon>Heteroderinae</taxon>
        <taxon>Globodera</taxon>
    </lineage>
</organism>
<proteinExistence type="predicted"/>
<reference evidence="1" key="1">
    <citation type="submission" date="2013-12" db="EMBL/GenBank/DDBJ databases">
        <authorList>
            <person name="Aslett M."/>
        </authorList>
    </citation>
    <scope>NUCLEOTIDE SEQUENCE [LARGE SCALE GENOMIC DNA]</scope>
    <source>
        <strain evidence="1">Lindley</strain>
    </source>
</reference>
<accession>A0A183BKH8</accession>
<keyword evidence="1" id="KW-1185">Reference proteome</keyword>
<dbReference type="Proteomes" id="UP000050741">
    <property type="component" value="Unassembled WGS sequence"/>
</dbReference>
<protein>
    <submittedName>
        <fullName evidence="2">DUF2088 domain-containing protein</fullName>
    </submittedName>
</protein>
<dbReference type="WBParaSite" id="GPLIN_000110900">
    <property type="protein sequence ID" value="GPLIN_000110900"/>
    <property type="gene ID" value="GPLIN_000110900"/>
</dbReference>